<dbReference type="STRING" id="106549.A0A540MIY9"/>
<evidence type="ECO:0000313" key="1">
    <source>
        <dbReference type="EMBL" id="TQD98753.1"/>
    </source>
</evidence>
<dbReference type="AlphaFoldDB" id="A0A540MIY9"/>
<gene>
    <name evidence="1" type="ORF">C1H46_015662</name>
</gene>
<evidence type="ECO:0000313" key="2">
    <source>
        <dbReference type="Proteomes" id="UP000315295"/>
    </source>
</evidence>
<dbReference type="SMART" id="SM00248">
    <property type="entry name" value="ANK"/>
    <property type="match status" value="7"/>
</dbReference>
<dbReference type="Pfam" id="PF12796">
    <property type="entry name" value="Ank_2"/>
    <property type="match status" value="2"/>
</dbReference>
<protein>
    <submittedName>
        <fullName evidence="1">Uncharacterized protein</fullName>
    </submittedName>
</protein>
<dbReference type="EMBL" id="VIEB01000248">
    <property type="protein sequence ID" value="TQD98753.1"/>
    <property type="molecule type" value="Genomic_DNA"/>
</dbReference>
<accession>A0A540MIY9</accession>
<comment type="caution">
    <text evidence="1">The sequence shown here is derived from an EMBL/GenBank/DDBJ whole genome shotgun (WGS) entry which is preliminary data.</text>
</comment>
<dbReference type="InterPro" id="IPR036770">
    <property type="entry name" value="Ankyrin_rpt-contain_sf"/>
</dbReference>
<proteinExistence type="predicted"/>
<dbReference type="PANTHER" id="PTHR24121:SF16">
    <property type="entry name" value="NON-SPECIFIC SERINE_THREONINE PROTEIN KINASE"/>
    <property type="match status" value="1"/>
</dbReference>
<dbReference type="Pfam" id="PF14223">
    <property type="entry name" value="Retrotran_gag_2"/>
    <property type="match status" value="1"/>
</dbReference>
<dbReference type="PANTHER" id="PTHR24121">
    <property type="entry name" value="NO MECHANORECEPTOR POTENTIAL C, ISOFORM D-RELATED"/>
    <property type="match status" value="1"/>
</dbReference>
<sequence>MAATSSTAIVPQILDVKRDYKDWRVRVKTYLLSKDLWDVVETTSEPPEQEGVSDFKGKKNSEALHAIQLSCGPRTFPLIRDKTRAKAAWDTLEALFNREKSNLLSMAAEYDQEEKPDEILRRDYQPFFAAVRRGNWLETKKFLDEHDHAQTVTDSLGTALHNAVIFGQVKIVEELVKLMTKEELKIQSSDGWTALAYAAREDLKMVTCMVTKSTELLRIPENGRQMTPILIAAMYERWDIVRYLFHQPDFPLKDLMPFKGPYGSQLLLSIRLANTFNNTHPTGDHWPPLQQPGPIPAVIQRINHIRQLKLTHVQSQEILDFMCDVIKHLNHEEMRDGLVYEAVYSAVQNGIVEVVTSICKARPELLFRGLEAGKSIFHYSVECRQEKVYELIYGVGKRNLIMTLRDDSFNGMLHYAGILSPSLKEKLDRIPGAALQMQKERQWYKVLNLMARKVEDLILSCSNLELLEIRTCPELDDRWKICSKSIRRRGYLHETKKFLTLHPNAIKGTDRWGTALHNATIFGHEQIVEELVQLMTGEDLEMKDTKDSNGWTALAYAAKDNIKMVECMVTKNKKLLGIPIESLQMTPILIAALHDRWNIVRYLYSFTPRSNAR</sequence>
<dbReference type="SUPFAM" id="SSF48403">
    <property type="entry name" value="Ankyrin repeat"/>
    <property type="match status" value="1"/>
</dbReference>
<organism evidence="1 2">
    <name type="scientific">Malus baccata</name>
    <name type="common">Siberian crab apple</name>
    <name type="synonym">Pyrus baccata</name>
    <dbReference type="NCBI Taxonomy" id="106549"/>
    <lineage>
        <taxon>Eukaryota</taxon>
        <taxon>Viridiplantae</taxon>
        <taxon>Streptophyta</taxon>
        <taxon>Embryophyta</taxon>
        <taxon>Tracheophyta</taxon>
        <taxon>Spermatophyta</taxon>
        <taxon>Magnoliopsida</taxon>
        <taxon>eudicotyledons</taxon>
        <taxon>Gunneridae</taxon>
        <taxon>Pentapetalae</taxon>
        <taxon>rosids</taxon>
        <taxon>fabids</taxon>
        <taxon>Rosales</taxon>
        <taxon>Rosaceae</taxon>
        <taxon>Amygdaloideae</taxon>
        <taxon>Maleae</taxon>
        <taxon>Malus</taxon>
    </lineage>
</organism>
<keyword evidence="2" id="KW-1185">Reference proteome</keyword>
<name>A0A540MIY9_MALBA</name>
<dbReference type="InterPro" id="IPR002110">
    <property type="entry name" value="Ankyrin_rpt"/>
</dbReference>
<dbReference type="Gene3D" id="1.25.40.20">
    <property type="entry name" value="Ankyrin repeat-containing domain"/>
    <property type="match status" value="2"/>
</dbReference>
<dbReference type="Proteomes" id="UP000315295">
    <property type="component" value="Unassembled WGS sequence"/>
</dbReference>
<reference evidence="1 2" key="1">
    <citation type="journal article" date="2019" name="G3 (Bethesda)">
        <title>Sequencing of a Wild Apple (Malus baccata) Genome Unravels the Differences Between Cultivated and Wild Apple Species Regarding Disease Resistance and Cold Tolerance.</title>
        <authorList>
            <person name="Chen X."/>
        </authorList>
    </citation>
    <scope>NUCLEOTIDE SEQUENCE [LARGE SCALE GENOMIC DNA]</scope>
    <source>
        <strain evidence="2">cv. Shandingzi</strain>
        <tissue evidence="1">Leaves</tissue>
    </source>
</reference>